<dbReference type="InterPro" id="IPR005097">
    <property type="entry name" value="Sacchrp_dh_NADP-bd"/>
</dbReference>
<dbReference type="PANTHER" id="PTHR43781:SF1">
    <property type="entry name" value="SACCHAROPINE DEHYDROGENASE"/>
    <property type="match status" value="1"/>
</dbReference>
<comment type="caution">
    <text evidence="2">The sequence shown here is derived from an EMBL/GenBank/DDBJ whole genome shotgun (WGS) entry which is preliminary data.</text>
</comment>
<gene>
    <name evidence="2" type="ORF">ACIBG2_13905</name>
</gene>
<dbReference type="Pfam" id="PF03435">
    <property type="entry name" value="Sacchrp_dh_NADP"/>
    <property type="match status" value="1"/>
</dbReference>
<dbReference type="RefSeq" id="WP_397081727.1">
    <property type="nucleotide sequence ID" value="NZ_JBITGY010000003.1"/>
</dbReference>
<evidence type="ECO:0000259" key="1">
    <source>
        <dbReference type="Pfam" id="PF03435"/>
    </source>
</evidence>
<dbReference type="SUPFAM" id="SSF51735">
    <property type="entry name" value="NAD(P)-binding Rossmann-fold domains"/>
    <property type="match status" value="1"/>
</dbReference>
<protein>
    <submittedName>
        <fullName evidence="2">Saccharopine dehydrogenase NADP-binding domain-containing protein</fullName>
    </submittedName>
</protein>
<dbReference type="EMBL" id="JBITGY010000003">
    <property type="protein sequence ID" value="MFI6498483.1"/>
    <property type="molecule type" value="Genomic_DNA"/>
</dbReference>
<feature type="domain" description="Saccharopine dehydrogenase NADP binding" evidence="1">
    <location>
        <begin position="7"/>
        <end position="128"/>
    </location>
</feature>
<name>A0ABW7YTA2_9ACTN</name>
<proteinExistence type="predicted"/>
<dbReference type="Proteomes" id="UP001612741">
    <property type="component" value="Unassembled WGS sequence"/>
</dbReference>
<dbReference type="PANTHER" id="PTHR43781">
    <property type="entry name" value="SACCHAROPINE DEHYDROGENASE"/>
    <property type="match status" value="1"/>
</dbReference>
<reference evidence="2 3" key="1">
    <citation type="submission" date="2024-10" db="EMBL/GenBank/DDBJ databases">
        <title>The Natural Products Discovery Center: Release of the First 8490 Sequenced Strains for Exploring Actinobacteria Biosynthetic Diversity.</title>
        <authorList>
            <person name="Kalkreuter E."/>
            <person name="Kautsar S.A."/>
            <person name="Yang D."/>
            <person name="Bader C.D."/>
            <person name="Teijaro C.N."/>
            <person name="Fluegel L."/>
            <person name="Davis C.M."/>
            <person name="Simpson J.R."/>
            <person name="Lauterbach L."/>
            <person name="Steele A.D."/>
            <person name="Gui C."/>
            <person name="Meng S."/>
            <person name="Li G."/>
            <person name="Viehrig K."/>
            <person name="Ye F."/>
            <person name="Su P."/>
            <person name="Kiefer A.F."/>
            <person name="Nichols A."/>
            <person name="Cepeda A.J."/>
            <person name="Yan W."/>
            <person name="Fan B."/>
            <person name="Jiang Y."/>
            <person name="Adhikari A."/>
            <person name="Zheng C.-J."/>
            <person name="Schuster L."/>
            <person name="Cowan T.M."/>
            <person name="Smanski M.J."/>
            <person name="Chevrette M.G."/>
            <person name="De Carvalho L.P.S."/>
            <person name="Shen B."/>
        </authorList>
    </citation>
    <scope>NUCLEOTIDE SEQUENCE [LARGE SCALE GENOMIC DNA]</scope>
    <source>
        <strain evidence="2 3">NPDC050545</strain>
    </source>
</reference>
<dbReference type="Gene3D" id="3.40.50.720">
    <property type="entry name" value="NAD(P)-binding Rossmann-like Domain"/>
    <property type="match status" value="1"/>
</dbReference>
<evidence type="ECO:0000313" key="2">
    <source>
        <dbReference type="EMBL" id="MFI6498483.1"/>
    </source>
</evidence>
<dbReference type="InterPro" id="IPR036291">
    <property type="entry name" value="NAD(P)-bd_dom_sf"/>
</dbReference>
<sequence length="344" mass="36038">MSPRTNIAIYGASGHTGQLVARELAARGREVVLAGRDGGKLKALAGELGGAQVRQVALDDERGLRELAGEAGVLVHCAGPFTHTGRQVARAAADGGCHYVDHALEQHHTAWMFDEMGPRARAAGITMVTAMSFYGGLGDLLAGAVAAGMSGIERVTVAYAVSDWMLTAGAKSTAELLFADTRRITYTGGAFHVGDLEPRNAVYPFPPPLGPRTMIAPIPSSDVVTIPRHVRTGRVEAQLTADTFTDERVFTSEHVDADTRAGSRFTVAVQVVTADGNRAGQAAGHDLWRESALASVEAAVRLADAEAGDGPGPGVYGPAEAFAAEPYLRDLERLGLFTLTLPAS</sequence>
<keyword evidence="3" id="KW-1185">Reference proteome</keyword>
<evidence type="ECO:0000313" key="3">
    <source>
        <dbReference type="Proteomes" id="UP001612741"/>
    </source>
</evidence>
<accession>A0ABW7YTA2</accession>
<organism evidence="2 3">
    <name type="scientific">Nonomuraea typhae</name>
    <dbReference type="NCBI Taxonomy" id="2603600"/>
    <lineage>
        <taxon>Bacteria</taxon>
        <taxon>Bacillati</taxon>
        <taxon>Actinomycetota</taxon>
        <taxon>Actinomycetes</taxon>
        <taxon>Streptosporangiales</taxon>
        <taxon>Streptosporangiaceae</taxon>
        <taxon>Nonomuraea</taxon>
    </lineage>
</organism>